<evidence type="ECO:0000256" key="1">
    <source>
        <dbReference type="ARBA" id="ARBA00006847"/>
    </source>
</evidence>
<feature type="domain" description="HD Cas3-type" evidence="12">
    <location>
        <begin position="9"/>
        <end position="228"/>
    </location>
</feature>
<dbReference type="PROSITE" id="PS51643">
    <property type="entry name" value="HD_CAS3"/>
    <property type="match status" value="1"/>
</dbReference>
<dbReference type="GO" id="GO:0004386">
    <property type="term" value="F:helicase activity"/>
    <property type="evidence" value="ECO:0007669"/>
    <property type="project" value="UniProtKB-KW"/>
</dbReference>
<evidence type="ECO:0000259" key="12">
    <source>
        <dbReference type="PROSITE" id="PS51643"/>
    </source>
</evidence>
<dbReference type="InterPro" id="IPR038257">
    <property type="entry name" value="CRISPR-assoc_Cas3_HD_sf"/>
</dbReference>
<dbReference type="Pfam" id="PF04851">
    <property type="entry name" value="ResIII"/>
    <property type="match status" value="1"/>
</dbReference>
<dbReference type="SUPFAM" id="SSF52540">
    <property type="entry name" value="P-loop containing nucleoside triphosphate hydrolases"/>
    <property type="match status" value="1"/>
</dbReference>
<dbReference type="SMART" id="SM00490">
    <property type="entry name" value="HELICc"/>
    <property type="match status" value="1"/>
</dbReference>
<dbReference type="Pfam" id="PF22590">
    <property type="entry name" value="Cas3-like_C_2"/>
    <property type="match status" value="1"/>
</dbReference>
<dbReference type="Gene3D" id="3.40.50.300">
    <property type="entry name" value="P-loop containing nucleotide triphosphate hydrolases"/>
    <property type="match status" value="2"/>
</dbReference>
<evidence type="ECO:0000256" key="8">
    <source>
        <dbReference type="ARBA" id="ARBA00022840"/>
    </source>
</evidence>
<dbReference type="EMBL" id="CAADFX010000069">
    <property type="protein sequence ID" value="VFK57765.1"/>
    <property type="molecule type" value="Genomic_DNA"/>
</dbReference>
<dbReference type="SMART" id="SM00487">
    <property type="entry name" value="DEXDc"/>
    <property type="match status" value="1"/>
</dbReference>
<evidence type="ECO:0000256" key="6">
    <source>
        <dbReference type="ARBA" id="ARBA00022801"/>
    </source>
</evidence>
<gene>
    <name evidence="13" type="ORF">BECKTUN1418D_GA0071000_10699</name>
</gene>
<evidence type="ECO:0000256" key="7">
    <source>
        <dbReference type="ARBA" id="ARBA00022806"/>
    </source>
</evidence>
<evidence type="ECO:0000256" key="2">
    <source>
        <dbReference type="ARBA" id="ARBA00009046"/>
    </source>
</evidence>
<protein>
    <submittedName>
        <fullName evidence="13">CRISPR-associated helicase, Cas3 family</fullName>
    </submittedName>
</protein>
<dbReference type="NCBIfam" id="TIGR01596">
    <property type="entry name" value="cas3_HD"/>
    <property type="match status" value="1"/>
</dbReference>
<evidence type="ECO:0000313" key="13">
    <source>
        <dbReference type="EMBL" id="VFK57765.1"/>
    </source>
</evidence>
<dbReference type="InterPro" id="IPR001650">
    <property type="entry name" value="Helicase_C-like"/>
</dbReference>
<dbReference type="GO" id="GO:0016787">
    <property type="term" value="F:hydrolase activity"/>
    <property type="evidence" value="ECO:0007669"/>
    <property type="project" value="UniProtKB-KW"/>
</dbReference>
<dbReference type="InterPro" id="IPR006474">
    <property type="entry name" value="Helicase_Cas3_CRISPR-ass_core"/>
</dbReference>
<keyword evidence="6" id="KW-0378">Hydrolase</keyword>
<dbReference type="Pfam" id="PF18019">
    <property type="entry name" value="Cas3_HD"/>
    <property type="match status" value="1"/>
</dbReference>
<dbReference type="CDD" id="cd09641">
    <property type="entry name" value="Cas3''_I"/>
    <property type="match status" value="1"/>
</dbReference>
<reference evidence="13" key="1">
    <citation type="submission" date="2019-02" db="EMBL/GenBank/DDBJ databases">
        <authorList>
            <person name="Gruber-Vodicka R. H."/>
            <person name="Seah K. B. B."/>
        </authorList>
    </citation>
    <scope>NUCLEOTIDE SEQUENCE</scope>
    <source>
        <strain evidence="13">BECK_BY1</strain>
    </source>
</reference>
<feature type="compositionally biased region" description="Basic and acidic residues" evidence="10">
    <location>
        <begin position="80"/>
        <end position="92"/>
    </location>
</feature>
<keyword evidence="7" id="KW-0347">Helicase</keyword>
<accession>A0A450ZVF9</accession>
<comment type="similarity">
    <text evidence="2">In the central section; belongs to the CRISPR-associated helicase Cas3 family.</text>
</comment>
<feature type="region of interest" description="Disordered" evidence="10">
    <location>
        <begin position="63"/>
        <end position="92"/>
    </location>
</feature>
<keyword evidence="5" id="KW-0547">Nucleotide-binding</keyword>
<dbReference type="PROSITE" id="PS51194">
    <property type="entry name" value="HELICASE_CTER"/>
    <property type="match status" value="1"/>
</dbReference>
<proteinExistence type="inferred from homology"/>
<dbReference type="InterPro" id="IPR006483">
    <property type="entry name" value="CRISPR-assoc_Cas3_HD"/>
</dbReference>
<evidence type="ECO:0000256" key="10">
    <source>
        <dbReference type="SAM" id="MobiDB-lite"/>
    </source>
</evidence>
<sequence length="843" mass="95275">MIIAHVRDSDKKTQTLEEHLRNVSVLSRANAKKIHLEECGELMGLLHDFGKYSEEFQKYIKSNTGTSDQQNQDEDEEIEDIHSTGKKGKIDHSSAGAQFIRNELGAADSRKRIIGQFLSLCLASHHSGLIDCLAADMKRFGEDIFTRRMEKSDTKTHLSEVLGKIDTELLDRAKALLSSPKLLDSIFRHLKEIVDKAPEANDKSTVVQQQFGLLTRFLFSCLIDADRVDTADFERPMADRQRPKSQYLDWGTLIDHLERHIAELSGNSKIDSIRREISNHCRDAAKRDRGIYTLTVPTGGGKTLASLRFALHHAKQHGMDRIIYVIPFTSIIDQNARTVREILASPDENTENSRNRTRIVLEHHSNLTPEVHGWREKMLSENWDAQIVFTTSVLFLETLFGSGTRSARRMHQLANAVLIFDEVQSLPINCVHLFNNAMNFLVAQCGTTVLLCTATQPRLHKVDKKKGAIRLQADSELIPDKSRLFAKLKRVEVRNQRKSGGWANGEIADLAMAETHRAGSCLVIVNTKRSARALFQLCKGKEPDFLVCHLSTSMCPAHRKVVLDSVREHLEPETKRPVLCISTQLIEAGIDVDFGAVIRFTAGLDSIAQAAGRCNRNGRNTKPGIVHVINPAKENLDKLPDIKVGRDKARRIFHDFRDHPEKYGNDLIGPETMEWYYENYFSARSDEMVYPLSGKDGFGRTDKLLNLLSINQMAEEEYENCNEKGPPLYLRQSFMTAARFFQVINAPTRGVIVPYSEKGNELIAALCGAFEVEKQSELLRRAQQFTVNVFPHELKRLDDNNALHAVQPGTEIFYLMEENYYDPDFGLGMEIAEASHKMAFLGI</sequence>
<dbReference type="GO" id="GO:0046872">
    <property type="term" value="F:metal ion binding"/>
    <property type="evidence" value="ECO:0007669"/>
    <property type="project" value="UniProtKB-KW"/>
</dbReference>
<evidence type="ECO:0000256" key="5">
    <source>
        <dbReference type="ARBA" id="ARBA00022741"/>
    </source>
</evidence>
<keyword evidence="9" id="KW-0051">Antiviral defense</keyword>
<dbReference type="GO" id="GO:0005524">
    <property type="term" value="F:ATP binding"/>
    <property type="evidence" value="ECO:0007669"/>
    <property type="project" value="UniProtKB-KW"/>
</dbReference>
<keyword evidence="4" id="KW-0479">Metal-binding</keyword>
<dbReference type="CDD" id="cd17930">
    <property type="entry name" value="DEXHc_cas3"/>
    <property type="match status" value="1"/>
</dbReference>
<dbReference type="InterPro" id="IPR054712">
    <property type="entry name" value="Cas3-like_dom"/>
</dbReference>
<dbReference type="GO" id="GO:0004518">
    <property type="term" value="F:nuclease activity"/>
    <property type="evidence" value="ECO:0007669"/>
    <property type="project" value="UniProtKB-KW"/>
</dbReference>
<dbReference type="InterPro" id="IPR014001">
    <property type="entry name" value="Helicase_ATP-bd"/>
</dbReference>
<organism evidence="13">
    <name type="scientific">Candidatus Kentrum sp. TUN</name>
    <dbReference type="NCBI Taxonomy" id="2126343"/>
    <lineage>
        <taxon>Bacteria</taxon>
        <taxon>Pseudomonadati</taxon>
        <taxon>Pseudomonadota</taxon>
        <taxon>Gammaproteobacteria</taxon>
        <taxon>Candidatus Kentrum</taxon>
    </lineage>
</organism>
<dbReference type="InterPro" id="IPR027417">
    <property type="entry name" value="P-loop_NTPase"/>
</dbReference>
<name>A0A450ZVF9_9GAMM</name>
<evidence type="ECO:0000256" key="9">
    <source>
        <dbReference type="ARBA" id="ARBA00023118"/>
    </source>
</evidence>
<evidence type="ECO:0000256" key="4">
    <source>
        <dbReference type="ARBA" id="ARBA00022723"/>
    </source>
</evidence>
<dbReference type="InterPro" id="IPR006935">
    <property type="entry name" value="Helicase/UvrB_N"/>
</dbReference>
<dbReference type="Gene3D" id="1.10.3210.30">
    <property type="match status" value="1"/>
</dbReference>
<evidence type="ECO:0000256" key="3">
    <source>
        <dbReference type="ARBA" id="ARBA00022722"/>
    </source>
</evidence>
<feature type="domain" description="Helicase C-terminal" evidence="11">
    <location>
        <begin position="506"/>
        <end position="664"/>
    </location>
</feature>
<comment type="similarity">
    <text evidence="1">In the N-terminal section; belongs to the CRISPR-associated nuclease Cas3-HD family.</text>
</comment>
<evidence type="ECO:0000259" key="11">
    <source>
        <dbReference type="PROSITE" id="PS51194"/>
    </source>
</evidence>
<dbReference type="NCBIfam" id="TIGR01587">
    <property type="entry name" value="cas3_core"/>
    <property type="match status" value="1"/>
</dbReference>
<dbReference type="GO" id="GO:0003677">
    <property type="term" value="F:DNA binding"/>
    <property type="evidence" value="ECO:0007669"/>
    <property type="project" value="InterPro"/>
</dbReference>
<keyword evidence="3" id="KW-0540">Nuclease</keyword>
<keyword evidence="8" id="KW-0067">ATP-binding</keyword>
<dbReference type="GO" id="GO:0051607">
    <property type="term" value="P:defense response to virus"/>
    <property type="evidence" value="ECO:0007669"/>
    <property type="project" value="UniProtKB-KW"/>
</dbReference>
<dbReference type="AlphaFoldDB" id="A0A450ZVF9"/>